<reference evidence="7 8" key="1">
    <citation type="submission" date="2019-01" db="EMBL/GenBank/DDBJ databases">
        <title>Sequencing of cultivated peanut Arachis hypogaea provides insights into genome evolution and oil improvement.</title>
        <authorList>
            <person name="Chen X."/>
        </authorList>
    </citation>
    <scope>NUCLEOTIDE SEQUENCE [LARGE SCALE GENOMIC DNA]</scope>
    <source>
        <strain evidence="8">cv. Fuhuasheng</strain>
        <tissue evidence="7">Leaves</tissue>
    </source>
</reference>
<sequence>MIDQTLIDNPRNGDIREKVGVVPIVEKMVESRVIEHVTAAIVNIVEKPWERIIMDGQPHMHGFKLGSERHTVEAIVKKSGALQLTSGVEGLSVLKTTKEKHDMIWF</sequence>
<keyword evidence="8" id="KW-1185">Reference proteome</keyword>
<name>A0A445EES2_ARAHY</name>
<dbReference type="EC" id="1.7.3.3" evidence="3"/>
<keyword evidence="5" id="KW-0560">Oxidoreductase</keyword>
<comment type="pathway">
    <text evidence="1">Purine metabolism; urate degradation; (S)-allantoin from urate: step 1/3.</text>
</comment>
<dbReference type="PANTHER" id="PTHR42874">
    <property type="entry name" value="URICASE"/>
    <property type="match status" value="1"/>
</dbReference>
<keyword evidence="4" id="KW-0659">Purine metabolism</keyword>
<dbReference type="InterPro" id="IPR002042">
    <property type="entry name" value="Uricase"/>
</dbReference>
<dbReference type="UniPathway" id="UPA00394">
    <property type="reaction ID" value="UER00650"/>
</dbReference>
<evidence type="ECO:0000256" key="6">
    <source>
        <dbReference type="ARBA" id="ARBA00031317"/>
    </source>
</evidence>
<dbReference type="GO" id="GO:0005777">
    <property type="term" value="C:peroxisome"/>
    <property type="evidence" value="ECO:0007669"/>
    <property type="project" value="TreeGrafter"/>
</dbReference>
<dbReference type="EMBL" id="SDMP01000002">
    <property type="protein sequence ID" value="RYR73921.1"/>
    <property type="molecule type" value="Genomic_DNA"/>
</dbReference>
<dbReference type="Gene3D" id="3.10.270.10">
    <property type="entry name" value="Urate Oxidase"/>
    <property type="match status" value="1"/>
</dbReference>
<dbReference type="GO" id="GO:0006145">
    <property type="term" value="P:purine nucleobase catabolic process"/>
    <property type="evidence" value="ECO:0007669"/>
    <property type="project" value="TreeGrafter"/>
</dbReference>
<accession>A0A445EES2</accession>
<evidence type="ECO:0000256" key="5">
    <source>
        <dbReference type="ARBA" id="ARBA00023002"/>
    </source>
</evidence>
<proteinExistence type="inferred from homology"/>
<dbReference type="SUPFAM" id="SSF55620">
    <property type="entry name" value="Tetrahydrobiopterin biosynthesis enzymes-like"/>
    <property type="match status" value="1"/>
</dbReference>
<dbReference type="GO" id="GO:0019628">
    <property type="term" value="P:urate catabolic process"/>
    <property type="evidence" value="ECO:0007669"/>
    <property type="project" value="UniProtKB-UniPathway"/>
</dbReference>
<evidence type="ECO:0000256" key="4">
    <source>
        <dbReference type="ARBA" id="ARBA00022631"/>
    </source>
</evidence>
<organism evidence="7 8">
    <name type="scientific">Arachis hypogaea</name>
    <name type="common">Peanut</name>
    <dbReference type="NCBI Taxonomy" id="3818"/>
    <lineage>
        <taxon>Eukaryota</taxon>
        <taxon>Viridiplantae</taxon>
        <taxon>Streptophyta</taxon>
        <taxon>Embryophyta</taxon>
        <taxon>Tracheophyta</taxon>
        <taxon>Spermatophyta</taxon>
        <taxon>Magnoliopsida</taxon>
        <taxon>eudicotyledons</taxon>
        <taxon>Gunneridae</taxon>
        <taxon>Pentapetalae</taxon>
        <taxon>rosids</taxon>
        <taxon>fabids</taxon>
        <taxon>Fabales</taxon>
        <taxon>Fabaceae</taxon>
        <taxon>Papilionoideae</taxon>
        <taxon>50 kb inversion clade</taxon>
        <taxon>dalbergioids sensu lato</taxon>
        <taxon>Dalbergieae</taxon>
        <taxon>Pterocarpus clade</taxon>
        <taxon>Arachis</taxon>
    </lineage>
</organism>
<comment type="similarity">
    <text evidence="2">Belongs to the uricase family.</text>
</comment>
<dbReference type="GO" id="GO:0004846">
    <property type="term" value="F:urate oxidase activity"/>
    <property type="evidence" value="ECO:0007669"/>
    <property type="project" value="UniProtKB-EC"/>
</dbReference>
<dbReference type="PANTHER" id="PTHR42874:SF1">
    <property type="entry name" value="URICASE"/>
    <property type="match status" value="1"/>
</dbReference>
<gene>
    <name evidence="7" type="ORF">Ahy_A02g008499</name>
</gene>
<protein>
    <recommendedName>
        <fullName evidence="3">factor independent urate hydroxylase</fullName>
        <ecNumber evidence="3">1.7.3.3</ecNumber>
    </recommendedName>
    <alternativeName>
        <fullName evidence="6">Urate oxidase</fullName>
    </alternativeName>
</protein>
<evidence type="ECO:0000256" key="2">
    <source>
        <dbReference type="ARBA" id="ARBA00009760"/>
    </source>
</evidence>
<dbReference type="Proteomes" id="UP000289738">
    <property type="component" value="Chromosome A02"/>
</dbReference>
<comment type="caution">
    <text evidence="7">The sequence shown here is derived from an EMBL/GenBank/DDBJ whole genome shotgun (WGS) entry which is preliminary data.</text>
</comment>
<evidence type="ECO:0000256" key="3">
    <source>
        <dbReference type="ARBA" id="ARBA00012598"/>
    </source>
</evidence>
<evidence type="ECO:0000313" key="7">
    <source>
        <dbReference type="EMBL" id="RYR73921.1"/>
    </source>
</evidence>
<evidence type="ECO:0000313" key="8">
    <source>
        <dbReference type="Proteomes" id="UP000289738"/>
    </source>
</evidence>
<dbReference type="AlphaFoldDB" id="A0A445EES2"/>
<evidence type="ECO:0000256" key="1">
    <source>
        <dbReference type="ARBA" id="ARBA00004831"/>
    </source>
</evidence>